<proteinExistence type="predicted"/>
<dbReference type="RefSeq" id="WP_183229527.1">
    <property type="nucleotide sequence ID" value="NZ_JACIGS010000002.1"/>
</dbReference>
<evidence type="ECO:0000256" key="1">
    <source>
        <dbReference type="SAM" id="MobiDB-lite"/>
    </source>
</evidence>
<organism evidence="2 3">
    <name type="scientific">Agrobacterium radiobacter</name>
    <dbReference type="NCBI Taxonomy" id="362"/>
    <lineage>
        <taxon>Bacteria</taxon>
        <taxon>Pseudomonadati</taxon>
        <taxon>Pseudomonadota</taxon>
        <taxon>Alphaproteobacteria</taxon>
        <taxon>Hyphomicrobiales</taxon>
        <taxon>Rhizobiaceae</taxon>
        <taxon>Rhizobium/Agrobacterium group</taxon>
        <taxon>Agrobacterium</taxon>
        <taxon>Agrobacterium tumefaciens complex</taxon>
    </lineage>
</organism>
<comment type="caution">
    <text evidence="2">The sequence shown here is derived from an EMBL/GenBank/DDBJ whole genome shotgun (WGS) entry which is preliminary data.</text>
</comment>
<feature type="compositionally biased region" description="Basic residues" evidence="1">
    <location>
        <begin position="573"/>
        <end position="584"/>
    </location>
</feature>
<feature type="region of interest" description="Disordered" evidence="1">
    <location>
        <begin position="565"/>
        <end position="600"/>
    </location>
</feature>
<evidence type="ECO:0008006" key="4">
    <source>
        <dbReference type="Google" id="ProtNLM"/>
    </source>
</evidence>
<keyword evidence="3" id="KW-1185">Reference proteome</keyword>
<gene>
    <name evidence="2" type="ORF">GGE40_002408</name>
</gene>
<sequence>MSPRLGHIPAKPTSPPTHRSKFVDKLFADNGFAFHPDEEAKARVCAAVDAQARKSSGAAGGHAYVVPEFSTDAEWRKDPSRHRPLGYSWRIPSDELKAVLDLPKMPTAAGDVVCEAIAADAIVSTHLYPGRRISYSRRAAYWAARVRYTGQGFNRDTVTLAVDKLVERGILIDHDRRPPGKRGAQSSYLPNPMLTAFEMPKLNKVRNETLILKDADGNMIGYKDTPETRDRRYTLSRVNRVLEAADIRIDREGAVDEGRWTRIDDYLVFPDHKSLHRIYNGGWTLGGRFYGTFWQNMRSQDRRHILIDGMETVEVDYDQLHARIIYAKAGKVLRGDAYEIEGWDRKIAKRAFFMVINAGNFVKAKGAVARLLTEYGLDPKRSVKLIDAMKTRHRDVSEFFHSGCGLQLQNLDSQMAEYVLKTMTVRKGIPCLPVHDSFIVPATATTILIRAMKDAYEKFVGKATGAVCSVKNPPTTSVAKTDTCEPQVHTYGSAPSEVPVLAPSTAAESGFENQESIVRNMEPAVIGKTDVSHTPTTQAPIRPVIKRTVAMPAFLREAQNQAANAWREEENRKRARRESRRRVRQMGFGGKDGPAAVQVV</sequence>
<evidence type="ECO:0000313" key="2">
    <source>
        <dbReference type="EMBL" id="MBB4490577.1"/>
    </source>
</evidence>
<reference evidence="2 3" key="1">
    <citation type="submission" date="2020-08" db="EMBL/GenBank/DDBJ databases">
        <title>Genomic Encyclopedia of Type Strains, Phase IV (KMG-V): Genome sequencing to study the core and pangenomes of soil and plant-associated prokaryotes.</title>
        <authorList>
            <person name="Whitman W."/>
        </authorList>
    </citation>
    <scope>NUCLEOTIDE SEQUENCE [LARGE SCALE GENOMIC DNA]</scope>
    <source>
        <strain evidence="2 3">SEMIA 461</strain>
    </source>
</reference>
<name>A0ABR6J876_AGRRD</name>
<dbReference type="Proteomes" id="UP000534590">
    <property type="component" value="Unassembled WGS sequence"/>
</dbReference>
<accession>A0ABR6J876</accession>
<dbReference type="EMBL" id="JACIHP010000002">
    <property type="protein sequence ID" value="MBB4490577.1"/>
    <property type="molecule type" value="Genomic_DNA"/>
</dbReference>
<protein>
    <recommendedName>
        <fullName evidence="4">DNA-directed RNA polymerase</fullName>
    </recommendedName>
</protein>
<evidence type="ECO:0000313" key="3">
    <source>
        <dbReference type="Proteomes" id="UP000534590"/>
    </source>
</evidence>